<keyword evidence="2" id="KW-1185">Reference proteome</keyword>
<proteinExistence type="predicted"/>
<reference evidence="1 2" key="1">
    <citation type="journal article" date="2020" name="Cell">
        <title>Large-Scale Comparative Analyses of Tick Genomes Elucidate Their Genetic Diversity and Vector Capacities.</title>
        <authorList>
            <consortium name="Tick Genome and Microbiome Consortium (TIGMIC)"/>
            <person name="Jia N."/>
            <person name="Wang J."/>
            <person name="Shi W."/>
            <person name="Du L."/>
            <person name="Sun Y."/>
            <person name="Zhan W."/>
            <person name="Jiang J.F."/>
            <person name="Wang Q."/>
            <person name="Zhang B."/>
            <person name="Ji P."/>
            <person name="Bell-Sakyi L."/>
            <person name="Cui X.M."/>
            <person name="Yuan T.T."/>
            <person name="Jiang B.G."/>
            <person name="Yang W.F."/>
            <person name="Lam T.T."/>
            <person name="Chang Q.C."/>
            <person name="Ding S.J."/>
            <person name="Wang X.J."/>
            <person name="Zhu J.G."/>
            <person name="Ruan X.D."/>
            <person name="Zhao L."/>
            <person name="Wei J.T."/>
            <person name="Ye R.Z."/>
            <person name="Que T.C."/>
            <person name="Du C.H."/>
            <person name="Zhou Y.H."/>
            <person name="Cheng J.X."/>
            <person name="Dai P.F."/>
            <person name="Guo W.B."/>
            <person name="Han X.H."/>
            <person name="Huang E.J."/>
            <person name="Li L.F."/>
            <person name="Wei W."/>
            <person name="Gao Y.C."/>
            <person name="Liu J.Z."/>
            <person name="Shao H.Z."/>
            <person name="Wang X."/>
            <person name="Wang C.C."/>
            <person name="Yang T.C."/>
            <person name="Huo Q.B."/>
            <person name="Li W."/>
            <person name="Chen H.Y."/>
            <person name="Chen S.E."/>
            <person name="Zhou L.G."/>
            <person name="Ni X.B."/>
            <person name="Tian J.H."/>
            <person name="Sheng Y."/>
            <person name="Liu T."/>
            <person name="Pan Y.S."/>
            <person name="Xia L.Y."/>
            <person name="Li J."/>
            <person name="Zhao F."/>
            <person name="Cao W.C."/>
        </authorList>
    </citation>
    <scope>NUCLEOTIDE SEQUENCE [LARGE SCALE GENOMIC DNA]</scope>
    <source>
        <strain evidence="1">Iper-2018</strain>
    </source>
</reference>
<gene>
    <name evidence="1" type="ORF">HPB47_006605</name>
</gene>
<organism evidence="1 2">
    <name type="scientific">Ixodes persulcatus</name>
    <name type="common">Taiga tick</name>
    <dbReference type="NCBI Taxonomy" id="34615"/>
    <lineage>
        <taxon>Eukaryota</taxon>
        <taxon>Metazoa</taxon>
        <taxon>Ecdysozoa</taxon>
        <taxon>Arthropoda</taxon>
        <taxon>Chelicerata</taxon>
        <taxon>Arachnida</taxon>
        <taxon>Acari</taxon>
        <taxon>Parasitiformes</taxon>
        <taxon>Ixodida</taxon>
        <taxon>Ixodoidea</taxon>
        <taxon>Ixodidae</taxon>
        <taxon>Ixodinae</taxon>
        <taxon>Ixodes</taxon>
    </lineage>
</organism>
<protein>
    <submittedName>
        <fullName evidence="1">Uncharacterized protein</fullName>
    </submittedName>
</protein>
<sequence length="246" mass="27191">MDDETEIDEGDAQPSESESSQDSDDDLMACTTPTSSSAKRWVKKDYRPQLNASAEASGVQDSLKIDAQDKRPADANGHNSETVLALEKSVHQTTRLVSHIANRHHGMKEHNLVRLVQDFVLSGVTPTDRYILDSLGIAHPRNAPTKVALPPAIRESIHIPPIPKNMHPVHNPERRRARAKALHKQYEKSEDVVYVDAADYAAAPGRRITQVEHWETVLLNSDPADQNWAIQLAEDAARAQGLLADA</sequence>
<comment type="caution">
    <text evidence="1">The sequence shown here is derived from an EMBL/GenBank/DDBJ whole genome shotgun (WGS) entry which is preliminary data.</text>
</comment>
<evidence type="ECO:0000313" key="2">
    <source>
        <dbReference type="Proteomes" id="UP000805193"/>
    </source>
</evidence>
<name>A0AC60P9P1_IXOPE</name>
<dbReference type="EMBL" id="JABSTQ010010972">
    <property type="protein sequence ID" value="KAG0416218.1"/>
    <property type="molecule type" value="Genomic_DNA"/>
</dbReference>
<evidence type="ECO:0000313" key="1">
    <source>
        <dbReference type="EMBL" id="KAG0416218.1"/>
    </source>
</evidence>
<dbReference type="Proteomes" id="UP000805193">
    <property type="component" value="Unassembled WGS sequence"/>
</dbReference>
<accession>A0AC60P9P1</accession>